<keyword evidence="2" id="KW-0472">Membrane</keyword>
<organism evidence="3 4">
    <name type="scientific">Immersiella caudata</name>
    <dbReference type="NCBI Taxonomy" id="314043"/>
    <lineage>
        <taxon>Eukaryota</taxon>
        <taxon>Fungi</taxon>
        <taxon>Dikarya</taxon>
        <taxon>Ascomycota</taxon>
        <taxon>Pezizomycotina</taxon>
        <taxon>Sordariomycetes</taxon>
        <taxon>Sordariomycetidae</taxon>
        <taxon>Sordariales</taxon>
        <taxon>Lasiosphaeriaceae</taxon>
        <taxon>Immersiella</taxon>
    </lineage>
</organism>
<dbReference type="AlphaFoldDB" id="A0AA40CD50"/>
<proteinExistence type="predicted"/>
<accession>A0AA40CD50</accession>
<evidence type="ECO:0000313" key="3">
    <source>
        <dbReference type="EMBL" id="KAK0633053.1"/>
    </source>
</evidence>
<keyword evidence="4" id="KW-1185">Reference proteome</keyword>
<feature type="transmembrane region" description="Helical" evidence="2">
    <location>
        <begin position="214"/>
        <end position="236"/>
    </location>
</feature>
<feature type="region of interest" description="Disordered" evidence="1">
    <location>
        <begin position="251"/>
        <end position="285"/>
    </location>
</feature>
<sequence length="285" mass="32611">MAGKPFSFGTDRWDPAHRFETSWLISPWALFFFRALFSLYGFFTTVFISIWQCYNSPIGCLESEERFSYFTILTYWGLSFYFLVSAVHTFTYARSGVPLLDRFPRPLQALHSAFYTTVVTYPFTVTIVYWAVLYSGPWYPKAFDGWSNVSQHLLNSVFALFEIIIPRTNPMPAVHMLWLIIVLALYLAVAYITHARWGFYPYSFLDPGKQHAWVAAYVFGIAIGALIIFGVVYGLVALRKWVTETKLGKHGKFSKQSPRRIEHDEEMVEVTSEASPAKPPAPASA</sequence>
<dbReference type="EMBL" id="JAULSU010000001">
    <property type="protein sequence ID" value="KAK0633053.1"/>
    <property type="molecule type" value="Genomic_DNA"/>
</dbReference>
<feature type="transmembrane region" description="Helical" evidence="2">
    <location>
        <begin position="177"/>
        <end position="194"/>
    </location>
</feature>
<dbReference type="PANTHER" id="PTHR12242:SF1">
    <property type="entry name" value="MYND-TYPE DOMAIN-CONTAINING PROTEIN"/>
    <property type="match status" value="1"/>
</dbReference>
<evidence type="ECO:0000313" key="4">
    <source>
        <dbReference type="Proteomes" id="UP001175000"/>
    </source>
</evidence>
<feature type="transmembrane region" description="Helical" evidence="2">
    <location>
        <begin position="72"/>
        <end position="93"/>
    </location>
</feature>
<evidence type="ECO:0000256" key="1">
    <source>
        <dbReference type="SAM" id="MobiDB-lite"/>
    </source>
</evidence>
<dbReference type="Proteomes" id="UP001175000">
    <property type="component" value="Unassembled WGS sequence"/>
</dbReference>
<gene>
    <name evidence="3" type="ORF">B0T14DRAFT_505744</name>
</gene>
<evidence type="ECO:0008006" key="5">
    <source>
        <dbReference type="Google" id="ProtNLM"/>
    </source>
</evidence>
<name>A0AA40CD50_9PEZI</name>
<keyword evidence="2" id="KW-1133">Transmembrane helix</keyword>
<comment type="caution">
    <text evidence="3">The sequence shown here is derived from an EMBL/GenBank/DDBJ whole genome shotgun (WGS) entry which is preliminary data.</text>
</comment>
<dbReference type="PANTHER" id="PTHR12242">
    <property type="entry name" value="OS02G0130600 PROTEIN-RELATED"/>
    <property type="match status" value="1"/>
</dbReference>
<dbReference type="GO" id="GO:0016020">
    <property type="term" value="C:membrane"/>
    <property type="evidence" value="ECO:0007669"/>
    <property type="project" value="TreeGrafter"/>
</dbReference>
<evidence type="ECO:0000256" key="2">
    <source>
        <dbReference type="SAM" id="Phobius"/>
    </source>
</evidence>
<feature type="transmembrane region" description="Helical" evidence="2">
    <location>
        <begin position="28"/>
        <end position="52"/>
    </location>
</feature>
<reference evidence="3" key="1">
    <citation type="submission" date="2023-06" db="EMBL/GenBank/DDBJ databases">
        <title>Genome-scale phylogeny and comparative genomics of the fungal order Sordariales.</title>
        <authorList>
            <consortium name="Lawrence Berkeley National Laboratory"/>
            <person name="Hensen N."/>
            <person name="Bonometti L."/>
            <person name="Westerberg I."/>
            <person name="Brannstrom I.O."/>
            <person name="Guillou S."/>
            <person name="Cros-Aarteil S."/>
            <person name="Calhoun S."/>
            <person name="Haridas S."/>
            <person name="Kuo A."/>
            <person name="Mondo S."/>
            <person name="Pangilinan J."/>
            <person name="Riley R."/>
            <person name="Labutti K."/>
            <person name="Andreopoulos B."/>
            <person name="Lipzen A."/>
            <person name="Chen C."/>
            <person name="Yanf M."/>
            <person name="Daum C."/>
            <person name="Ng V."/>
            <person name="Clum A."/>
            <person name="Steindorff A."/>
            <person name="Ohm R."/>
            <person name="Martin F."/>
            <person name="Silar P."/>
            <person name="Natvig D."/>
            <person name="Lalanne C."/>
            <person name="Gautier V."/>
            <person name="Ament-Velasquez S.L."/>
            <person name="Kruys A."/>
            <person name="Hutchinson M.I."/>
            <person name="Powell A.J."/>
            <person name="Barry K."/>
            <person name="Miller A.N."/>
            <person name="Grigoriev I.V."/>
            <person name="Debuchy R."/>
            <person name="Gladieux P."/>
            <person name="Thoren M.H."/>
            <person name="Johannesson H."/>
        </authorList>
    </citation>
    <scope>NUCLEOTIDE SEQUENCE</scope>
    <source>
        <strain evidence="3">CBS 606.72</strain>
    </source>
</reference>
<protein>
    <recommendedName>
        <fullName evidence="5">FAR-17a/AIG1-like protein</fullName>
    </recommendedName>
</protein>
<keyword evidence="2" id="KW-0812">Transmembrane</keyword>
<feature type="transmembrane region" description="Helical" evidence="2">
    <location>
        <begin position="113"/>
        <end position="133"/>
    </location>
</feature>